<name>A0A1G7BA92_9FLAO</name>
<accession>A0A1G7BA92</accession>
<keyword evidence="2" id="KW-1185">Reference proteome</keyword>
<dbReference type="Proteomes" id="UP000199109">
    <property type="component" value="Unassembled WGS sequence"/>
</dbReference>
<dbReference type="RefSeq" id="WP_091867519.1">
    <property type="nucleotide sequence ID" value="NZ_FNAO01000004.1"/>
</dbReference>
<protein>
    <submittedName>
        <fullName evidence="1">Uncharacterized protein</fullName>
    </submittedName>
</protein>
<gene>
    <name evidence="1" type="ORF">SAMN05421636_10466</name>
</gene>
<proteinExistence type="predicted"/>
<evidence type="ECO:0000313" key="2">
    <source>
        <dbReference type="Proteomes" id="UP000199109"/>
    </source>
</evidence>
<dbReference type="AlphaFoldDB" id="A0A1G7BA92"/>
<reference evidence="1 2" key="1">
    <citation type="submission" date="2016-10" db="EMBL/GenBank/DDBJ databases">
        <authorList>
            <person name="de Groot N.N."/>
        </authorList>
    </citation>
    <scope>NUCLEOTIDE SEQUENCE [LARGE SCALE GENOMIC DNA]</scope>
    <source>
        <strain evidence="1 2">DSM 23421</strain>
    </source>
</reference>
<sequence length="308" mass="34357">MEIKTTEQGVDTEAMTSLELRLTYDKDLAITATNIDRVLDQNGKFGQLYETINLHRQAGLESLFKRRFSDTFNPAKFRWPEYLFIPTAANGHDYWISSPPDNHRYALAWKSPNDGPNTASVETGNLFVFGQLHNEGPTDTQSSTAAIGVFYEPSMTLGVVDFQPSVHFKAEFRTALEYFPALSAGGVHIYAELLLACWQKIPGPQEFDLIGVKHFDVATSGRRDQSFGPELQQIEKSLDGPELSAPFVVERGRKYLFAVTGRITVASNLISSDGKPLPVFSSSQLKVWGSLNCLVPQMNIYTKRVDIP</sequence>
<dbReference type="OrthoDB" id="5100597at2"/>
<organism evidence="1 2">
    <name type="scientific">Pricia antarctica</name>
    <dbReference type="NCBI Taxonomy" id="641691"/>
    <lineage>
        <taxon>Bacteria</taxon>
        <taxon>Pseudomonadati</taxon>
        <taxon>Bacteroidota</taxon>
        <taxon>Flavobacteriia</taxon>
        <taxon>Flavobacteriales</taxon>
        <taxon>Flavobacteriaceae</taxon>
        <taxon>Pricia</taxon>
    </lineage>
</organism>
<dbReference type="EMBL" id="FNAO01000004">
    <property type="protein sequence ID" value="SDE23797.1"/>
    <property type="molecule type" value="Genomic_DNA"/>
</dbReference>
<dbReference type="STRING" id="641691.SAMN05421636_10466"/>
<evidence type="ECO:0000313" key="1">
    <source>
        <dbReference type="EMBL" id="SDE23797.1"/>
    </source>
</evidence>